<dbReference type="Gene3D" id="3.30.470.10">
    <property type="match status" value="1"/>
</dbReference>
<dbReference type="PANTHER" id="PTHR42743">
    <property type="entry name" value="AMINO-ACID AMINOTRANSFERASE"/>
    <property type="match status" value="1"/>
</dbReference>
<dbReference type="InterPro" id="IPR050571">
    <property type="entry name" value="Class-IV_PLP-Dep_Aminotrnsfr"/>
</dbReference>
<dbReference type="PANTHER" id="PTHR42743:SF11">
    <property type="entry name" value="AMINODEOXYCHORISMATE LYASE"/>
    <property type="match status" value="1"/>
</dbReference>
<evidence type="ECO:0000313" key="4">
    <source>
        <dbReference type="EMBL" id="SVD60066.1"/>
    </source>
</evidence>
<dbReference type="Gene3D" id="3.20.10.10">
    <property type="entry name" value="D-amino Acid Aminotransferase, subunit A, domain 2"/>
    <property type="match status" value="1"/>
</dbReference>
<comment type="cofactor">
    <cofactor evidence="1">
        <name>pyridoxal 5'-phosphate</name>
        <dbReference type="ChEBI" id="CHEBI:597326"/>
    </cofactor>
</comment>
<evidence type="ECO:0008006" key="5">
    <source>
        <dbReference type="Google" id="ProtNLM"/>
    </source>
</evidence>
<evidence type="ECO:0000256" key="1">
    <source>
        <dbReference type="ARBA" id="ARBA00001933"/>
    </source>
</evidence>
<organism evidence="4">
    <name type="scientific">marine metagenome</name>
    <dbReference type="NCBI Taxonomy" id="408172"/>
    <lineage>
        <taxon>unclassified sequences</taxon>
        <taxon>metagenomes</taxon>
        <taxon>ecological metagenomes</taxon>
    </lineage>
</organism>
<reference evidence="4" key="1">
    <citation type="submission" date="2018-05" db="EMBL/GenBank/DDBJ databases">
        <authorList>
            <person name="Lanie J.A."/>
            <person name="Ng W.-L."/>
            <person name="Kazmierczak K.M."/>
            <person name="Andrzejewski T.M."/>
            <person name="Davidsen T.M."/>
            <person name="Wayne K.J."/>
            <person name="Tettelin H."/>
            <person name="Glass J.I."/>
            <person name="Rusch D."/>
            <person name="Podicherti R."/>
            <person name="Tsui H.-C.T."/>
            <person name="Winkler M.E."/>
        </authorList>
    </citation>
    <scope>NUCLEOTIDE SEQUENCE</scope>
</reference>
<name>A0A382WM95_9ZZZZ</name>
<dbReference type="InterPro" id="IPR043131">
    <property type="entry name" value="BCAT-like_N"/>
</dbReference>
<dbReference type="GO" id="GO:0046394">
    <property type="term" value="P:carboxylic acid biosynthetic process"/>
    <property type="evidence" value="ECO:0007669"/>
    <property type="project" value="UniProtKB-ARBA"/>
</dbReference>
<dbReference type="SUPFAM" id="SSF56752">
    <property type="entry name" value="D-aminoacid aminotransferase-like PLP-dependent enzymes"/>
    <property type="match status" value="1"/>
</dbReference>
<protein>
    <recommendedName>
        <fullName evidence="5">Branched-chain amino acid aminotransferase</fullName>
    </recommendedName>
</protein>
<dbReference type="AlphaFoldDB" id="A0A382WM95"/>
<accession>A0A382WM95</accession>
<gene>
    <name evidence="4" type="ORF">METZ01_LOCUS412920</name>
</gene>
<evidence type="ECO:0000256" key="3">
    <source>
        <dbReference type="ARBA" id="ARBA00022898"/>
    </source>
</evidence>
<comment type="similarity">
    <text evidence="2">Belongs to the class-IV pyridoxal-phosphate-dependent aminotransferase family.</text>
</comment>
<dbReference type="GO" id="GO:0003824">
    <property type="term" value="F:catalytic activity"/>
    <property type="evidence" value="ECO:0007669"/>
    <property type="project" value="InterPro"/>
</dbReference>
<dbReference type="GO" id="GO:0008652">
    <property type="term" value="P:amino acid biosynthetic process"/>
    <property type="evidence" value="ECO:0007669"/>
    <property type="project" value="UniProtKB-ARBA"/>
</dbReference>
<dbReference type="EMBL" id="UINC01161082">
    <property type="protein sequence ID" value="SVD60066.1"/>
    <property type="molecule type" value="Genomic_DNA"/>
</dbReference>
<sequence length="263" mass="29901">TRTFNGEIFRLEQHLDRFYESLRYMRIDSPIDKTEMKEITLKVLNKNLEILPDGDDYWVSQRVTRGVRGLPGGMNPTVIIECFPLPLEERADYYRDGIKMITSSIRRTAPESLSPRAKMHNYINLIQAELEVQSQDPRALALLLDVNGNLCEGHGANIFLVNKGVIYTPREQFVLAGISRQVTIELATNLGYEIKETDLDIFDAYIADEIFVTSTSFCICPVSAINGLQVKSRNVPGDATLELQNAYSKLVKMDFVEQYLDKL</sequence>
<dbReference type="InterPro" id="IPR043132">
    <property type="entry name" value="BCAT-like_C"/>
</dbReference>
<feature type="non-terminal residue" evidence="4">
    <location>
        <position position="1"/>
    </location>
</feature>
<evidence type="ECO:0000256" key="2">
    <source>
        <dbReference type="ARBA" id="ARBA00009320"/>
    </source>
</evidence>
<dbReference type="Pfam" id="PF01063">
    <property type="entry name" value="Aminotran_4"/>
    <property type="match status" value="1"/>
</dbReference>
<dbReference type="InterPro" id="IPR036038">
    <property type="entry name" value="Aminotransferase-like"/>
</dbReference>
<proteinExistence type="inferred from homology"/>
<dbReference type="InterPro" id="IPR001544">
    <property type="entry name" value="Aminotrans_IV"/>
</dbReference>
<keyword evidence="3" id="KW-0663">Pyridoxal phosphate</keyword>
<dbReference type="FunFam" id="3.20.10.10:FF:000002">
    <property type="entry name" value="D-alanine aminotransferase"/>
    <property type="match status" value="1"/>
</dbReference>